<dbReference type="Gene3D" id="3.40.50.1820">
    <property type="entry name" value="alpha/beta hydrolase"/>
    <property type="match status" value="1"/>
</dbReference>
<keyword evidence="2 5" id="KW-0732">Signal</keyword>
<feature type="region of interest" description="Disordered" evidence="4">
    <location>
        <begin position="145"/>
        <end position="165"/>
    </location>
</feature>
<dbReference type="eggNOG" id="COG1073">
    <property type="taxonomic scope" value="Bacteria"/>
</dbReference>
<dbReference type="Proteomes" id="UP000183376">
    <property type="component" value="Chromosome I"/>
</dbReference>
<dbReference type="EMBL" id="LT629701">
    <property type="protein sequence ID" value="SDN68541.1"/>
    <property type="molecule type" value="Genomic_DNA"/>
</dbReference>
<feature type="domain" description="AB hydrolase-1" evidence="6">
    <location>
        <begin position="103"/>
        <end position="276"/>
    </location>
</feature>
<dbReference type="InterPro" id="IPR013595">
    <property type="entry name" value="Pept_S33_TAP-like_C"/>
</dbReference>
<evidence type="ECO:0000313" key="8">
    <source>
        <dbReference type="EMBL" id="SDN68541.1"/>
    </source>
</evidence>
<keyword evidence="9" id="KW-1185">Reference proteome</keyword>
<dbReference type="InterPro" id="IPR051601">
    <property type="entry name" value="Serine_prot/Carboxylest_S33"/>
</dbReference>
<evidence type="ECO:0000256" key="1">
    <source>
        <dbReference type="ARBA" id="ARBA00010088"/>
    </source>
</evidence>
<protein>
    <submittedName>
        <fullName evidence="8">TAP-like protein</fullName>
    </submittedName>
</protein>
<dbReference type="GO" id="GO:0016787">
    <property type="term" value="F:hydrolase activity"/>
    <property type="evidence" value="ECO:0007669"/>
    <property type="project" value="UniProtKB-KW"/>
</dbReference>
<proteinExistence type="inferred from homology"/>
<reference evidence="8 9" key="1">
    <citation type="submission" date="2016-10" db="EMBL/GenBank/DDBJ databases">
        <authorList>
            <person name="de Groot N.N."/>
        </authorList>
    </citation>
    <scope>NUCLEOTIDE SEQUENCE [LARGE SCALE GENOMIC DNA]</scope>
    <source>
        <strain evidence="8 9">DSM 44149</strain>
    </source>
</reference>
<dbReference type="RefSeq" id="WP_030430159.1">
    <property type="nucleotide sequence ID" value="NZ_JOEF01000010.1"/>
</dbReference>
<comment type="similarity">
    <text evidence="1">Belongs to the peptidase S33 family.</text>
</comment>
<dbReference type="PANTHER" id="PTHR43248">
    <property type="entry name" value="2-SUCCINYL-6-HYDROXY-2,4-CYCLOHEXADIENE-1-CARBOXYLATE SYNTHASE"/>
    <property type="match status" value="1"/>
</dbReference>
<evidence type="ECO:0000259" key="7">
    <source>
        <dbReference type="Pfam" id="PF08386"/>
    </source>
</evidence>
<gene>
    <name evidence="8" type="ORF">SAMN04489726_7761</name>
</gene>
<dbReference type="Pfam" id="PF08386">
    <property type="entry name" value="Abhydrolase_4"/>
    <property type="match status" value="1"/>
</dbReference>
<evidence type="ECO:0000256" key="3">
    <source>
        <dbReference type="ARBA" id="ARBA00022801"/>
    </source>
</evidence>
<evidence type="ECO:0000256" key="2">
    <source>
        <dbReference type="ARBA" id="ARBA00022729"/>
    </source>
</evidence>
<feature type="chain" id="PRO_5009247786" evidence="5">
    <location>
        <begin position="27"/>
        <end position="538"/>
    </location>
</feature>
<dbReference type="STRING" id="211114.SAMN04489726_7761"/>
<dbReference type="InterPro" id="IPR000073">
    <property type="entry name" value="AB_hydrolase_1"/>
</dbReference>
<organism evidence="8 9">
    <name type="scientific">Allokutzneria albata</name>
    <name type="common">Kibdelosporangium albatum</name>
    <dbReference type="NCBI Taxonomy" id="211114"/>
    <lineage>
        <taxon>Bacteria</taxon>
        <taxon>Bacillati</taxon>
        <taxon>Actinomycetota</taxon>
        <taxon>Actinomycetes</taxon>
        <taxon>Pseudonocardiales</taxon>
        <taxon>Pseudonocardiaceae</taxon>
        <taxon>Allokutzneria</taxon>
    </lineage>
</organism>
<dbReference type="Pfam" id="PF00561">
    <property type="entry name" value="Abhydrolase_1"/>
    <property type="match status" value="1"/>
</dbReference>
<feature type="signal peptide" evidence="5">
    <location>
        <begin position="1"/>
        <end position="26"/>
    </location>
</feature>
<dbReference type="InterPro" id="IPR029058">
    <property type="entry name" value="AB_hydrolase_fold"/>
</dbReference>
<evidence type="ECO:0000256" key="5">
    <source>
        <dbReference type="SAM" id="SignalP"/>
    </source>
</evidence>
<evidence type="ECO:0000256" key="4">
    <source>
        <dbReference type="SAM" id="MobiDB-lite"/>
    </source>
</evidence>
<dbReference type="OrthoDB" id="4273853at2"/>
<evidence type="ECO:0000259" key="6">
    <source>
        <dbReference type="Pfam" id="PF00561"/>
    </source>
</evidence>
<dbReference type="PANTHER" id="PTHR43248:SF29">
    <property type="entry name" value="TRIPEPTIDYL AMINOPEPTIDASE"/>
    <property type="match status" value="1"/>
</dbReference>
<dbReference type="SUPFAM" id="SSF53474">
    <property type="entry name" value="alpha/beta-Hydrolases"/>
    <property type="match status" value="1"/>
</dbReference>
<name>A0A1H0DEX9_ALLAB</name>
<accession>A0A1H0DEX9</accession>
<feature type="domain" description="Peptidase S33 tripeptidyl aminopeptidase-like C-terminal" evidence="7">
    <location>
        <begin position="430"/>
        <end position="525"/>
    </location>
</feature>
<keyword evidence="3" id="KW-0378">Hydrolase</keyword>
<dbReference type="AlphaFoldDB" id="A0A1H0DEX9"/>
<sequence>MKRIRRVAAVPAVAALLLTGLTPALAAENPVNSTGIPAEYANQTLDWHRCSVDELGSAPPPGSEHMECAIYRTPRNWHRLSDTRDLTIAISRLPATGQATGSVLINPGGPGAEGRIYPARLRYQQRLLVNHEVVGFDPRGTGRSTSISCGGALDGPEQYDPRDRDPKNLQVILDATKKAADACMERAGDLGPLINTDQTVRDVDLLRVLLKRQEISWVGYSAGTWMGAHYATLFPKRVKRVLLDSPVEFTTSWERAFAWQPLSFERRWRQDFLPWMAKYDKLYGFGRTGEEARQTYETVRTALGVRPVRYNGFTVGPNILDSIAAEGIYGKRQFHTTATTLVDIRKLTQASTSDREKAEAALRVKAALETRDVETRLMPGKASLPGAPDSYPTNFWTIRCNEGPWPGDRDSVVRQSQEHLDRQQTLVGGKWMVQPCIFWRKPPLPLPRIDGRGLPPTLIVHSVHDPATAIEGARRAHDAFAGSRMITVTDEGDHGLYAANPAIGNPDLDKVINDYLVDGIVPQDTTMPGVPLPPPPGS</sequence>
<evidence type="ECO:0000313" key="9">
    <source>
        <dbReference type="Proteomes" id="UP000183376"/>
    </source>
</evidence>